<feature type="non-terminal residue" evidence="1">
    <location>
        <position position="103"/>
    </location>
</feature>
<gene>
    <name evidence="1" type="primary">Fcgr2_3</name>
    <name evidence="1" type="ORF">PYCJOC_R15493</name>
</gene>
<dbReference type="OrthoDB" id="6151406at2759"/>
<evidence type="ECO:0000313" key="1">
    <source>
        <dbReference type="EMBL" id="NXR82901.1"/>
    </source>
</evidence>
<reference evidence="1 2" key="1">
    <citation type="submission" date="2019-09" db="EMBL/GenBank/DDBJ databases">
        <title>Bird 10,000 Genomes (B10K) Project - Family phase.</title>
        <authorList>
            <person name="Zhang G."/>
        </authorList>
    </citation>
    <scope>NUCLEOTIDE SEQUENCE [LARGE SCALE GENOMIC DNA]</scope>
    <source>
        <strain evidence="1">B10K-DU-002-42</strain>
        <tissue evidence="1">Muscle</tissue>
    </source>
</reference>
<dbReference type="SUPFAM" id="SSF48726">
    <property type="entry name" value="Immunoglobulin"/>
    <property type="match status" value="1"/>
</dbReference>
<comment type="caution">
    <text evidence="1">The sequence shown here is derived from an EMBL/GenBank/DDBJ whole genome shotgun (WGS) entry which is preliminary data.</text>
</comment>
<evidence type="ECO:0000313" key="2">
    <source>
        <dbReference type="Proteomes" id="UP000535705"/>
    </source>
</evidence>
<proteinExistence type="predicted"/>
<feature type="non-terminal residue" evidence="1">
    <location>
        <position position="1"/>
    </location>
</feature>
<dbReference type="Gene3D" id="2.60.40.10">
    <property type="entry name" value="Immunoglobulins"/>
    <property type="match status" value="1"/>
</dbReference>
<organism evidence="1 2">
    <name type="scientific">Pycnonotus jocosus</name>
    <name type="common">Red-whiskered bulbul</name>
    <name type="synonym">Lanius jocosus</name>
    <dbReference type="NCBI Taxonomy" id="182897"/>
    <lineage>
        <taxon>Eukaryota</taxon>
        <taxon>Metazoa</taxon>
        <taxon>Chordata</taxon>
        <taxon>Craniata</taxon>
        <taxon>Vertebrata</taxon>
        <taxon>Euteleostomi</taxon>
        <taxon>Archelosauria</taxon>
        <taxon>Archosauria</taxon>
        <taxon>Dinosauria</taxon>
        <taxon>Saurischia</taxon>
        <taxon>Theropoda</taxon>
        <taxon>Coelurosauria</taxon>
        <taxon>Aves</taxon>
        <taxon>Neognathae</taxon>
        <taxon>Neoaves</taxon>
        <taxon>Telluraves</taxon>
        <taxon>Australaves</taxon>
        <taxon>Passeriformes</taxon>
        <taxon>Sylvioidea</taxon>
        <taxon>Pycnonotidae</taxon>
        <taxon>Pycnonotus</taxon>
    </lineage>
</organism>
<protein>
    <submittedName>
        <fullName evidence="1">FCGR2 protein</fullName>
    </submittedName>
</protein>
<dbReference type="EMBL" id="VWYP01030789">
    <property type="protein sequence ID" value="NXR82901.1"/>
    <property type="molecule type" value="Genomic_DNA"/>
</dbReference>
<accession>A0A7L2PDU7</accession>
<name>A0A7L2PDU7_PYCJO</name>
<keyword evidence="2" id="KW-1185">Reference proteome</keyword>
<dbReference type="Proteomes" id="UP000535705">
    <property type="component" value="Unassembled WGS sequence"/>
</dbReference>
<dbReference type="InterPro" id="IPR013783">
    <property type="entry name" value="Ig-like_fold"/>
</dbReference>
<dbReference type="InterPro" id="IPR036179">
    <property type="entry name" value="Ig-like_dom_sf"/>
</dbReference>
<dbReference type="AlphaFoldDB" id="A0A7L2PDU7"/>
<sequence>PSVTGPSCPTDQLVLQVPAWPLLEGDTVTLRCRGFQDMLVIGMGFYHEFKEVRRSLRGPLSPLQLHHSSRYYCGGWMNSELSLWQQSVPVTVTVHGQHLTPRS</sequence>